<keyword evidence="2" id="KW-1185">Reference proteome</keyword>
<gene>
    <name evidence="1" type="ORF">JFN93_09300</name>
</gene>
<dbReference type="EMBL" id="JAEMHM010000006">
    <property type="protein sequence ID" value="MBJ6724901.1"/>
    <property type="molecule type" value="Genomic_DNA"/>
</dbReference>
<comment type="caution">
    <text evidence="1">The sequence shown here is derived from an EMBL/GenBank/DDBJ whole genome shotgun (WGS) entry which is preliminary data.</text>
</comment>
<accession>A0A8J7J766</accession>
<reference evidence="1" key="1">
    <citation type="submission" date="2020-12" db="EMBL/GenBank/DDBJ databases">
        <title>Geomonas sp. Red875, isolated from river sediment.</title>
        <authorList>
            <person name="Xu Z."/>
            <person name="Zhang Z."/>
            <person name="Masuda Y."/>
            <person name="Itoh H."/>
            <person name="Senoo K."/>
        </authorList>
    </citation>
    <scope>NUCLEOTIDE SEQUENCE</scope>
    <source>
        <strain evidence="1">Red875</strain>
    </source>
</reference>
<dbReference type="AlphaFoldDB" id="A0A8J7J766"/>
<dbReference type="RefSeq" id="WP_199383784.1">
    <property type="nucleotide sequence ID" value="NZ_JAEMHM010000006.1"/>
</dbReference>
<sequence>MENNFIVTQRQFHEGSKLVVLDKVTTGPNNRLLFDRVTKKRINELFGPCKFNEGRDGYSKTSIYVAHRDAPDEIYRIYTLSGVFRIGGTNYGPHLGELMELINPVAFAGLSGKSTREHLSRFRSRFEHIYIRQEPPTTSEEKQ</sequence>
<proteinExistence type="predicted"/>
<protein>
    <submittedName>
        <fullName evidence="1">Uncharacterized protein</fullName>
    </submittedName>
</protein>
<name>A0A8J7J766_9BACT</name>
<organism evidence="1 2">
    <name type="scientific">Geomesophilobacter sediminis</name>
    <dbReference type="NCBI Taxonomy" id="2798584"/>
    <lineage>
        <taxon>Bacteria</taxon>
        <taxon>Pseudomonadati</taxon>
        <taxon>Thermodesulfobacteriota</taxon>
        <taxon>Desulfuromonadia</taxon>
        <taxon>Geobacterales</taxon>
        <taxon>Geobacteraceae</taxon>
        <taxon>Geomesophilobacter</taxon>
    </lineage>
</organism>
<evidence type="ECO:0000313" key="2">
    <source>
        <dbReference type="Proteomes" id="UP000636888"/>
    </source>
</evidence>
<dbReference type="Proteomes" id="UP000636888">
    <property type="component" value="Unassembled WGS sequence"/>
</dbReference>
<evidence type="ECO:0000313" key="1">
    <source>
        <dbReference type="EMBL" id="MBJ6724901.1"/>
    </source>
</evidence>